<keyword evidence="3" id="KW-1185">Reference proteome</keyword>
<protein>
    <submittedName>
        <fullName evidence="2">Uncharacterized protein</fullName>
    </submittedName>
</protein>
<dbReference type="Proteomes" id="UP000614047">
    <property type="component" value="Unassembled WGS sequence"/>
</dbReference>
<name>A0A931GH75_9ACTN</name>
<dbReference type="EMBL" id="JADOUA010000001">
    <property type="protein sequence ID" value="MBG6087123.1"/>
    <property type="molecule type" value="Genomic_DNA"/>
</dbReference>
<evidence type="ECO:0000313" key="2">
    <source>
        <dbReference type="EMBL" id="MBG6087123.1"/>
    </source>
</evidence>
<organism evidence="2 3">
    <name type="scientific">Actinomadura viridis</name>
    <dbReference type="NCBI Taxonomy" id="58110"/>
    <lineage>
        <taxon>Bacteria</taxon>
        <taxon>Bacillati</taxon>
        <taxon>Actinomycetota</taxon>
        <taxon>Actinomycetes</taxon>
        <taxon>Streptosporangiales</taxon>
        <taxon>Thermomonosporaceae</taxon>
        <taxon>Actinomadura</taxon>
    </lineage>
</organism>
<accession>A0A931GH75</accession>
<proteinExistence type="predicted"/>
<evidence type="ECO:0000313" key="3">
    <source>
        <dbReference type="Proteomes" id="UP000614047"/>
    </source>
</evidence>
<comment type="caution">
    <text evidence="2">The sequence shown here is derived from an EMBL/GenBank/DDBJ whole genome shotgun (WGS) entry which is preliminary data.</text>
</comment>
<gene>
    <name evidence="2" type="ORF">IW256_001236</name>
</gene>
<dbReference type="RefSeq" id="WP_197010032.1">
    <property type="nucleotide sequence ID" value="NZ_BAABES010000006.1"/>
</dbReference>
<feature type="coiled-coil region" evidence="1">
    <location>
        <begin position="11"/>
        <end position="65"/>
    </location>
</feature>
<sequence>MSDDERKRTRLRDIEETLETLRGELGDRTDEPRDYGDAGQDLVAREEHAAQVEALENERRKLREELGEPG</sequence>
<evidence type="ECO:0000256" key="1">
    <source>
        <dbReference type="SAM" id="Coils"/>
    </source>
</evidence>
<dbReference type="AlphaFoldDB" id="A0A931GH75"/>
<keyword evidence="1" id="KW-0175">Coiled coil</keyword>
<reference evidence="2" key="1">
    <citation type="submission" date="2020-11" db="EMBL/GenBank/DDBJ databases">
        <title>Sequencing the genomes of 1000 actinobacteria strains.</title>
        <authorList>
            <person name="Klenk H.-P."/>
        </authorList>
    </citation>
    <scope>NUCLEOTIDE SEQUENCE</scope>
    <source>
        <strain evidence="2">DSM 43175</strain>
    </source>
</reference>